<dbReference type="PANTHER" id="PTHR12053:SF3">
    <property type="entry name" value="CARBOXYPEPTIDASE Q"/>
    <property type="match status" value="1"/>
</dbReference>
<evidence type="ECO:0000313" key="14">
    <source>
        <dbReference type="Proteomes" id="UP000053369"/>
    </source>
</evidence>
<comment type="similarity">
    <text evidence="2">Belongs to the peptidase M28 family.</text>
</comment>
<gene>
    <name evidence="13" type="ORF">N332_13770</name>
</gene>
<keyword evidence="10" id="KW-0865">Zymogen</keyword>
<dbReference type="GO" id="GO:0006508">
    <property type="term" value="P:proteolysis"/>
    <property type="evidence" value="ECO:0007669"/>
    <property type="project" value="UniProtKB-KW"/>
</dbReference>
<keyword evidence="6 12" id="KW-0732">Signal</keyword>
<evidence type="ECO:0000313" key="13">
    <source>
        <dbReference type="EMBL" id="KFQ30440.1"/>
    </source>
</evidence>
<dbReference type="GO" id="GO:0070573">
    <property type="term" value="F:metallodipeptidase activity"/>
    <property type="evidence" value="ECO:0007669"/>
    <property type="project" value="InterPro"/>
</dbReference>
<protein>
    <submittedName>
        <fullName evidence="13">Carboxypeptidase Q</fullName>
    </submittedName>
</protein>
<dbReference type="PANTHER" id="PTHR12053">
    <property type="entry name" value="PROTEASE FAMILY M28 PLASMA GLUTAMATE CARBOXYPEPTIDASE-RELATED"/>
    <property type="match status" value="1"/>
</dbReference>
<evidence type="ECO:0000256" key="4">
    <source>
        <dbReference type="ARBA" id="ARBA00022670"/>
    </source>
</evidence>
<evidence type="ECO:0000256" key="8">
    <source>
        <dbReference type="ARBA" id="ARBA00022833"/>
    </source>
</evidence>
<feature type="signal peptide" evidence="12">
    <location>
        <begin position="1"/>
        <end position="22"/>
    </location>
</feature>
<sequence length="282" mass="31223">MKCVFLIFFTNLLPQYAGKSLGRDDSYQKTFEDTENEIAGYTDIAKAIIDLAVHGKAQNRSYERLAVFADAIGPRLSGSKNLDAAIKYMFSALQKDGLENVHLEPLKVPHWERGEEFAVMLEPRNHSIAILGLGNSVATPLEGIKAEVIVVASFDELRQRAQEAKGKIVVYNEPFISYGETVRYRSLGAVEAAKVGAVASLIRSVASFSIYSPHTGWQNYQPDVPRIPTACISVEDAEMMSRMSFQGAKIVVHLKMRPKTYPDSLSFNTVAEIVGSKYPEQV</sequence>
<feature type="chain" id="PRO_5001878821" evidence="12">
    <location>
        <begin position="23"/>
        <end position="282"/>
    </location>
</feature>
<evidence type="ECO:0000256" key="2">
    <source>
        <dbReference type="ARBA" id="ARBA00010918"/>
    </source>
</evidence>
<keyword evidence="7" id="KW-0378">Hydrolase</keyword>
<name>A0A091QSA0_9AVES</name>
<evidence type="ECO:0000256" key="12">
    <source>
        <dbReference type="SAM" id="SignalP"/>
    </source>
</evidence>
<evidence type="ECO:0000256" key="7">
    <source>
        <dbReference type="ARBA" id="ARBA00022801"/>
    </source>
</evidence>
<dbReference type="GO" id="GO:0004180">
    <property type="term" value="F:carboxypeptidase activity"/>
    <property type="evidence" value="ECO:0007669"/>
    <property type="project" value="UniProtKB-KW"/>
</dbReference>
<dbReference type="GO" id="GO:0046872">
    <property type="term" value="F:metal ion binding"/>
    <property type="evidence" value="ECO:0007669"/>
    <property type="project" value="UniProtKB-KW"/>
</dbReference>
<keyword evidence="4" id="KW-0645">Protease</keyword>
<organism evidence="13 14">
    <name type="scientific">Mesitornis unicolor</name>
    <name type="common">brown roatelo</name>
    <dbReference type="NCBI Taxonomy" id="54374"/>
    <lineage>
        <taxon>Eukaryota</taxon>
        <taxon>Metazoa</taxon>
        <taxon>Chordata</taxon>
        <taxon>Craniata</taxon>
        <taxon>Vertebrata</taxon>
        <taxon>Euteleostomi</taxon>
        <taxon>Archelosauria</taxon>
        <taxon>Archosauria</taxon>
        <taxon>Dinosauria</taxon>
        <taxon>Saurischia</taxon>
        <taxon>Theropoda</taxon>
        <taxon>Coelurosauria</taxon>
        <taxon>Aves</taxon>
        <taxon>Neognathae</taxon>
        <taxon>Neoaves</taxon>
        <taxon>Columbimorphae</taxon>
        <taxon>Mesitornithiformes</taxon>
        <taxon>Mesitornithidae</taxon>
        <taxon>Mesitornis</taxon>
    </lineage>
</organism>
<keyword evidence="5" id="KW-0479">Metal-binding</keyword>
<proteinExistence type="inferred from homology"/>
<accession>A0A091QSA0</accession>
<dbReference type="GO" id="GO:0043171">
    <property type="term" value="P:peptide catabolic process"/>
    <property type="evidence" value="ECO:0007669"/>
    <property type="project" value="TreeGrafter"/>
</dbReference>
<evidence type="ECO:0000256" key="1">
    <source>
        <dbReference type="ARBA" id="ARBA00004613"/>
    </source>
</evidence>
<feature type="non-terminal residue" evidence="13">
    <location>
        <position position="282"/>
    </location>
</feature>
<evidence type="ECO:0000256" key="10">
    <source>
        <dbReference type="ARBA" id="ARBA00023145"/>
    </source>
</evidence>
<dbReference type="Gene3D" id="3.50.30.30">
    <property type="match status" value="1"/>
</dbReference>
<keyword evidence="13" id="KW-0121">Carboxypeptidase</keyword>
<keyword evidence="9" id="KW-0482">Metalloprotease</keyword>
<dbReference type="EMBL" id="KK803477">
    <property type="protein sequence ID" value="KFQ30440.1"/>
    <property type="molecule type" value="Genomic_DNA"/>
</dbReference>
<dbReference type="InterPro" id="IPR039866">
    <property type="entry name" value="CPQ"/>
</dbReference>
<dbReference type="AlphaFoldDB" id="A0A091QSA0"/>
<evidence type="ECO:0000256" key="6">
    <source>
        <dbReference type="ARBA" id="ARBA00022729"/>
    </source>
</evidence>
<dbReference type="GO" id="GO:0006590">
    <property type="term" value="P:thyroid hormone generation"/>
    <property type="evidence" value="ECO:0007669"/>
    <property type="project" value="TreeGrafter"/>
</dbReference>
<dbReference type="FunFam" id="3.50.30.30:FF:000009">
    <property type="entry name" value="Carboxypeptidase Q"/>
    <property type="match status" value="1"/>
</dbReference>
<dbReference type="SUPFAM" id="SSF53187">
    <property type="entry name" value="Zn-dependent exopeptidases"/>
    <property type="match status" value="1"/>
</dbReference>
<keyword evidence="8" id="KW-0862">Zinc</keyword>
<evidence type="ECO:0000256" key="9">
    <source>
        <dbReference type="ARBA" id="ARBA00023049"/>
    </source>
</evidence>
<evidence type="ECO:0000256" key="5">
    <source>
        <dbReference type="ARBA" id="ARBA00022723"/>
    </source>
</evidence>
<keyword evidence="3" id="KW-0964">Secreted</keyword>
<dbReference type="GO" id="GO:0005615">
    <property type="term" value="C:extracellular space"/>
    <property type="evidence" value="ECO:0007669"/>
    <property type="project" value="TreeGrafter"/>
</dbReference>
<dbReference type="Proteomes" id="UP000053369">
    <property type="component" value="Unassembled WGS sequence"/>
</dbReference>
<keyword evidence="14" id="KW-1185">Reference proteome</keyword>
<reference evidence="13 14" key="1">
    <citation type="submission" date="2014-04" db="EMBL/GenBank/DDBJ databases">
        <title>Genome evolution of avian class.</title>
        <authorList>
            <person name="Zhang G."/>
            <person name="Li C."/>
        </authorList>
    </citation>
    <scope>NUCLEOTIDE SEQUENCE [LARGE SCALE GENOMIC DNA]</scope>
    <source>
        <strain evidence="13">BGI_N332</strain>
    </source>
</reference>
<evidence type="ECO:0000256" key="11">
    <source>
        <dbReference type="ARBA" id="ARBA00023180"/>
    </source>
</evidence>
<keyword evidence="11" id="KW-0325">Glycoprotein</keyword>
<evidence type="ECO:0000256" key="3">
    <source>
        <dbReference type="ARBA" id="ARBA00022525"/>
    </source>
</evidence>
<comment type="subcellular location">
    <subcellularLocation>
        <location evidence="1">Secreted</location>
    </subcellularLocation>
</comment>